<reference evidence="10 11" key="1">
    <citation type="submission" date="2024-08" db="EMBL/GenBank/DDBJ databases">
        <authorList>
            <person name="Cucini C."/>
            <person name="Frati F."/>
        </authorList>
    </citation>
    <scope>NUCLEOTIDE SEQUENCE [LARGE SCALE GENOMIC DNA]</scope>
</reference>
<dbReference type="InterPro" id="IPR001429">
    <property type="entry name" value="P2X_purnocptor"/>
</dbReference>
<keyword evidence="11" id="KW-1185">Reference proteome</keyword>
<keyword evidence="9" id="KW-0407">Ion channel</keyword>
<sequence>MLPPRYGIFWSKGYQTTCPIESVVVTKVKGVLKTAYSNKELAVPNPELYIRVWDASDISIPSQGEESGGFFILTNLVITANQTRATCPESTKVDGATCKSDKDCTAGKSLSLGNGFMTGRCVPTESLPKIKTCQVEAWCPVDEDKRPFNGERALLEGTKDFTVLVKNSIEFPAFGPYYKRRNIMDGATPEYLQNCLYNSQTDPYCPTFRLGDIVAGAKESYTNVAKTGAVFAIRIDWLCDFDFGKSISTCRPRYTFARLDNPQAYVAPGFNFLSTTYHEENRRTLTRSYGLKFVIDVDGQGRKFDPVKLILAIGASMGLFSLV</sequence>
<evidence type="ECO:0000313" key="11">
    <source>
        <dbReference type="Proteomes" id="UP001642540"/>
    </source>
</evidence>
<dbReference type="Proteomes" id="UP001642540">
    <property type="component" value="Unassembled WGS sequence"/>
</dbReference>
<dbReference type="PANTHER" id="PTHR10125:SF31">
    <property type="entry name" value="P2X RECEPTOR E"/>
    <property type="match status" value="1"/>
</dbReference>
<keyword evidence="4" id="KW-0812">Transmembrane</keyword>
<evidence type="ECO:0000256" key="2">
    <source>
        <dbReference type="ARBA" id="ARBA00009848"/>
    </source>
</evidence>
<comment type="similarity">
    <text evidence="2">Belongs to the P2X receptor family.</text>
</comment>
<evidence type="ECO:0008006" key="12">
    <source>
        <dbReference type="Google" id="ProtNLM"/>
    </source>
</evidence>
<keyword evidence="6" id="KW-0406">Ion transport</keyword>
<evidence type="ECO:0000256" key="4">
    <source>
        <dbReference type="ARBA" id="ARBA00022692"/>
    </source>
</evidence>
<dbReference type="EMBL" id="CAXLJM020000049">
    <property type="protein sequence ID" value="CAL8113455.1"/>
    <property type="molecule type" value="Genomic_DNA"/>
</dbReference>
<dbReference type="Gene3D" id="2.60.490.10">
    <property type="entry name" value="atp-gated p2x4 ion channel domain"/>
    <property type="match status" value="1"/>
</dbReference>
<evidence type="ECO:0000256" key="8">
    <source>
        <dbReference type="ARBA" id="ARBA00023286"/>
    </source>
</evidence>
<evidence type="ECO:0000256" key="7">
    <source>
        <dbReference type="ARBA" id="ARBA00023136"/>
    </source>
</evidence>
<keyword evidence="3" id="KW-0813">Transport</keyword>
<keyword evidence="8" id="KW-1071">Ligand-gated ion channel</keyword>
<comment type="subcellular location">
    <subcellularLocation>
        <location evidence="1">Endomembrane system</location>
    </subcellularLocation>
</comment>
<evidence type="ECO:0000256" key="9">
    <source>
        <dbReference type="ARBA" id="ARBA00023303"/>
    </source>
</evidence>
<keyword evidence="5" id="KW-1133">Transmembrane helix</keyword>
<evidence type="ECO:0000256" key="5">
    <source>
        <dbReference type="ARBA" id="ARBA00022989"/>
    </source>
</evidence>
<dbReference type="Gene3D" id="1.10.287.940">
    <property type="entry name" value="atp-gated p2x4 ion channel"/>
    <property type="match status" value="1"/>
</dbReference>
<proteinExistence type="inferred from homology"/>
<keyword evidence="7" id="KW-0472">Membrane</keyword>
<evidence type="ECO:0000256" key="3">
    <source>
        <dbReference type="ARBA" id="ARBA00022448"/>
    </source>
</evidence>
<dbReference type="PANTHER" id="PTHR10125">
    <property type="entry name" value="P2X PURINOCEPTOR"/>
    <property type="match status" value="1"/>
</dbReference>
<dbReference type="InterPro" id="IPR027309">
    <property type="entry name" value="P2X_extracellular_dom_sf"/>
</dbReference>
<evidence type="ECO:0000313" key="10">
    <source>
        <dbReference type="EMBL" id="CAL8113455.1"/>
    </source>
</evidence>
<organism evidence="10 11">
    <name type="scientific">Orchesella dallaii</name>
    <dbReference type="NCBI Taxonomy" id="48710"/>
    <lineage>
        <taxon>Eukaryota</taxon>
        <taxon>Metazoa</taxon>
        <taxon>Ecdysozoa</taxon>
        <taxon>Arthropoda</taxon>
        <taxon>Hexapoda</taxon>
        <taxon>Collembola</taxon>
        <taxon>Entomobryomorpha</taxon>
        <taxon>Entomobryoidea</taxon>
        <taxon>Orchesellidae</taxon>
        <taxon>Orchesellinae</taxon>
        <taxon>Orchesella</taxon>
    </lineage>
</organism>
<gene>
    <name evidence="10" type="ORF">ODALV1_LOCUS16025</name>
</gene>
<accession>A0ABP1QWV0</accession>
<dbReference type="Pfam" id="PF00864">
    <property type="entry name" value="P2X_receptor"/>
    <property type="match status" value="1"/>
</dbReference>
<name>A0ABP1QWV0_9HEXA</name>
<dbReference type="InterPro" id="IPR059116">
    <property type="entry name" value="P2X_receptor"/>
</dbReference>
<comment type="caution">
    <text evidence="10">The sequence shown here is derived from an EMBL/GenBank/DDBJ whole genome shotgun (WGS) entry which is preliminary data.</text>
</comment>
<evidence type="ECO:0000256" key="6">
    <source>
        <dbReference type="ARBA" id="ARBA00023065"/>
    </source>
</evidence>
<dbReference type="PRINTS" id="PR01307">
    <property type="entry name" value="P2XRECEPTOR"/>
</dbReference>
<evidence type="ECO:0000256" key="1">
    <source>
        <dbReference type="ARBA" id="ARBA00004308"/>
    </source>
</evidence>
<protein>
    <recommendedName>
        <fullName evidence="12">Purinergic receptor</fullName>
    </recommendedName>
</protein>